<dbReference type="AlphaFoldDB" id="A0A9P6MYT7"/>
<feature type="domain" description="DNA2/NAM7 helicase-like C-terminal" evidence="4">
    <location>
        <begin position="1033"/>
        <end position="1163"/>
    </location>
</feature>
<dbReference type="GO" id="GO:0031048">
    <property type="term" value="P:regulatory ncRNA-mediated heterochromatin formation"/>
    <property type="evidence" value="ECO:0007669"/>
    <property type="project" value="TreeGrafter"/>
</dbReference>
<feature type="non-terminal residue" evidence="5">
    <location>
        <position position="1"/>
    </location>
</feature>
<protein>
    <submittedName>
        <fullName evidence="5">Uncharacterized protein</fullName>
    </submittedName>
</protein>
<evidence type="ECO:0000313" key="6">
    <source>
        <dbReference type="Proteomes" id="UP000703661"/>
    </source>
</evidence>
<dbReference type="InterPro" id="IPR027417">
    <property type="entry name" value="P-loop_NTPase"/>
</dbReference>
<reference evidence="5" key="1">
    <citation type="journal article" date="2020" name="Fungal Divers.">
        <title>Resolving the Mortierellaceae phylogeny through synthesis of multi-gene phylogenetics and phylogenomics.</title>
        <authorList>
            <person name="Vandepol N."/>
            <person name="Liber J."/>
            <person name="Desiro A."/>
            <person name="Na H."/>
            <person name="Kennedy M."/>
            <person name="Barry K."/>
            <person name="Grigoriev I.V."/>
            <person name="Miller A.N."/>
            <person name="O'Donnell K."/>
            <person name="Stajich J.E."/>
            <person name="Bonito G."/>
        </authorList>
    </citation>
    <scope>NUCLEOTIDE SEQUENCE</scope>
    <source>
        <strain evidence="5">NRRL 2769</strain>
    </source>
</reference>
<dbReference type="Pfam" id="PF13086">
    <property type="entry name" value="AAA_11"/>
    <property type="match status" value="1"/>
</dbReference>
<feature type="region of interest" description="Disordered" evidence="2">
    <location>
        <begin position="1175"/>
        <end position="1199"/>
    </location>
</feature>
<accession>A0A9P6MYT7</accession>
<feature type="domain" description="DNA2/NAM7 helicase helicase" evidence="3">
    <location>
        <begin position="635"/>
        <end position="1016"/>
    </location>
</feature>
<dbReference type="Pfam" id="PF13087">
    <property type="entry name" value="AAA_12"/>
    <property type="match status" value="1"/>
</dbReference>
<evidence type="ECO:0000259" key="4">
    <source>
        <dbReference type="Pfam" id="PF13087"/>
    </source>
</evidence>
<dbReference type="CDD" id="cd18808">
    <property type="entry name" value="SF1_C_Upf1"/>
    <property type="match status" value="1"/>
</dbReference>
<feature type="region of interest" description="Disordered" evidence="2">
    <location>
        <begin position="306"/>
        <end position="329"/>
    </location>
</feature>
<proteinExistence type="predicted"/>
<dbReference type="GO" id="GO:0004386">
    <property type="term" value="F:helicase activity"/>
    <property type="evidence" value="ECO:0007669"/>
    <property type="project" value="InterPro"/>
</dbReference>
<sequence length="1199" mass="136062">MKGIISQETGRGRGNGRGRHHAYNRRRGVSQVIAAKRPPNIQITGEGTDDIIVAAPADESLRNVAEVFLRKGESTATVDFANQGQIRLFIHSCLLNLSNHHDFDTSNLLARLSSKVGCEVLSKIIRTPMGIRHTEDKDTLSFQYVILPLIGVLTRERVSQSMMSSEIDRIYSTVYLHHEVFMERVLLCIRQLRDKGFFRDASVSALKVIRLEPFTCQVNSFRFALLAIVRLIYQLLKRIDKARTELVSVVDNIAIHHESIAVMDANSPQELFAGELLAIEVARLQRIVTDSQYSSLGYTHVEALPTEHSQDFDPPGDISPKGPRNDNDKSEISEISLIPTMNELTCSRKPFLPSNGIQDAPHFLPPGWKRHLDIHFRLYREDLINSLRSGLQAFTRALKTVGYDNHDILSNPWELKKYHDNNTSLNFYGSVRFLSMDFERPSKGSIMIGFPQPLQIRGSRYGRRAEFWEKAKGRLMEKSLAFLACASKGNVQAHLVVVTKRNIRDLAKDGDTAFIQVSLTNPRLYADMLDPTLSNVGKWLLFETFGGFFESYRPVLAALKSCVPGSLPFGKYIAPTNEEERQNGLKAIDPPICTQAPEFKYDLSVLLKNRKCFLDTHDQESIARAIKALQVGSPLDDTQAKALVETLCREVALISGPPGTGKTKIGIDLMKVLMSNKSSMGGGPILCICYTNHALDQFLEHLLNENVTDIVRLGAQSKSERLQDCALASKEKNVRKSSSVKDTIIQCKEEWKLLSSEIKNLEKDIKSDRISWSYVGAVCNPNQYRQFEHDTLELDPLIICDEDPNDDELDVEGDDFTTVRSNKRMAKDNYDRWVQGLDIEELERWNNWILSFKDREEIQQDHNIFSVLSDGVEEMQEDEHLYHIPDQDRPLELLDGDIWEMSMTERKRLTESWRIRIRRSMADKMEELLNLAEQVSQKKNEAFDNVRREVLQKASVIGMTTNGAAKYQALLKSVSPSIILCEEAGEVLESHILSALSDSTQHLILIGDHLQLRPSVETYMLSSESKNGDRYKLDMSLFERLVTRTTNPFPMSSLTIQRRMRPEISSLIRNTLYKDLEDGGKVLEYPSVCGMGQNLFFMDHAHPEDRKEKFGIQSFANTFEIKMVEALARHLIKNGYNKQGDIAVLTPYLGQLIKLRDALRNNFILTIDERDQLELSKKSETMEQDESDENGVAATATKE</sequence>
<dbReference type="SUPFAM" id="SSF52540">
    <property type="entry name" value="P-loop containing nucleoside triphosphate hydrolases"/>
    <property type="match status" value="1"/>
</dbReference>
<dbReference type="InterPro" id="IPR041677">
    <property type="entry name" value="DNA2/NAM7_AAA_11"/>
</dbReference>
<gene>
    <name evidence="5" type="ORF">BGZ80_006900</name>
</gene>
<dbReference type="InterPro" id="IPR041679">
    <property type="entry name" value="DNA2/NAM7-like_C"/>
</dbReference>
<organism evidence="5 6">
    <name type="scientific">Entomortierella chlamydospora</name>
    <dbReference type="NCBI Taxonomy" id="101097"/>
    <lineage>
        <taxon>Eukaryota</taxon>
        <taxon>Fungi</taxon>
        <taxon>Fungi incertae sedis</taxon>
        <taxon>Mucoromycota</taxon>
        <taxon>Mortierellomycotina</taxon>
        <taxon>Mortierellomycetes</taxon>
        <taxon>Mortierellales</taxon>
        <taxon>Mortierellaceae</taxon>
        <taxon>Entomortierella</taxon>
    </lineage>
</organism>
<keyword evidence="1" id="KW-0175">Coiled coil</keyword>
<feature type="region of interest" description="Disordered" evidence="2">
    <location>
        <begin position="1"/>
        <end position="22"/>
    </location>
</feature>
<evidence type="ECO:0000313" key="5">
    <source>
        <dbReference type="EMBL" id="KAG0018656.1"/>
    </source>
</evidence>
<dbReference type="PANTHER" id="PTHR10887">
    <property type="entry name" value="DNA2/NAM7 HELICASE FAMILY"/>
    <property type="match status" value="1"/>
</dbReference>
<dbReference type="InterPro" id="IPR047187">
    <property type="entry name" value="SF1_C_Upf1"/>
</dbReference>
<dbReference type="EMBL" id="JAAAID010000344">
    <property type="protein sequence ID" value="KAG0018656.1"/>
    <property type="molecule type" value="Genomic_DNA"/>
</dbReference>
<evidence type="ECO:0000256" key="1">
    <source>
        <dbReference type="SAM" id="Coils"/>
    </source>
</evidence>
<evidence type="ECO:0000256" key="2">
    <source>
        <dbReference type="SAM" id="MobiDB-lite"/>
    </source>
</evidence>
<dbReference type="GO" id="GO:0031380">
    <property type="term" value="C:nuclear RNA-directed RNA polymerase complex"/>
    <property type="evidence" value="ECO:0007669"/>
    <property type="project" value="TreeGrafter"/>
</dbReference>
<comment type="caution">
    <text evidence="5">The sequence shown here is derived from an EMBL/GenBank/DDBJ whole genome shotgun (WGS) entry which is preliminary data.</text>
</comment>
<name>A0A9P6MYT7_9FUNG</name>
<keyword evidence="6" id="KW-1185">Reference proteome</keyword>
<dbReference type="Proteomes" id="UP000703661">
    <property type="component" value="Unassembled WGS sequence"/>
</dbReference>
<dbReference type="PANTHER" id="PTHR10887:SF445">
    <property type="entry name" value="NFX1-TYPE ZINC FINGER-CONTAINING PROTEIN 1"/>
    <property type="match status" value="1"/>
</dbReference>
<feature type="coiled-coil region" evidence="1">
    <location>
        <begin position="918"/>
        <end position="945"/>
    </location>
</feature>
<evidence type="ECO:0000259" key="3">
    <source>
        <dbReference type="Pfam" id="PF13086"/>
    </source>
</evidence>
<dbReference type="Gene3D" id="3.40.50.300">
    <property type="entry name" value="P-loop containing nucleotide triphosphate hydrolases"/>
    <property type="match status" value="3"/>
</dbReference>
<dbReference type="InterPro" id="IPR045055">
    <property type="entry name" value="DNA2/NAM7-like"/>
</dbReference>